<feature type="domain" description="JmjC" evidence="1">
    <location>
        <begin position="84"/>
        <end position="244"/>
    </location>
</feature>
<dbReference type="InterPro" id="IPR003347">
    <property type="entry name" value="JmjC_dom"/>
</dbReference>
<dbReference type="OrthoDB" id="3776825at2"/>
<keyword evidence="3" id="KW-1185">Reference proteome</keyword>
<protein>
    <submittedName>
        <fullName evidence="2">Transcriptional regulator</fullName>
    </submittedName>
</protein>
<dbReference type="Gene3D" id="2.60.120.650">
    <property type="entry name" value="Cupin"/>
    <property type="match status" value="1"/>
</dbReference>
<evidence type="ECO:0000313" key="2">
    <source>
        <dbReference type="EMBL" id="TXC62281.1"/>
    </source>
</evidence>
<dbReference type="RefSeq" id="WP_147041669.1">
    <property type="nucleotide sequence ID" value="NZ_BAABIR010000001.1"/>
</dbReference>
<organism evidence="2 3">
    <name type="scientific">Allosphingosinicella ginsenosidimutans</name>
    <dbReference type="NCBI Taxonomy" id="1176539"/>
    <lineage>
        <taxon>Bacteria</taxon>
        <taxon>Pseudomonadati</taxon>
        <taxon>Pseudomonadota</taxon>
        <taxon>Alphaproteobacteria</taxon>
        <taxon>Sphingomonadales</taxon>
        <taxon>Sphingomonadaceae</taxon>
        <taxon>Allosphingosinicella</taxon>
    </lineage>
</organism>
<evidence type="ECO:0000259" key="1">
    <source>
        <dbReference type="PROSITE" id="PS51184"/>
    </source>
</evidence>
<reference evidence="2 3" key="1">
    <citation type="journal article" date="2015" name="J. Microbiol.">
        <title>Sphingosinicella ginsenosidimutans sp. nov., with ginsenoside converting activity.</title>
        <authorList>
            <person name="Kim J.K."/>
            <person name="Kang M.S."/>
            <person name="Park S.C."/>
            <person name="Kim K.M."/>
            <person name="Choi K."/>
            <person name="Yoon M.H."/>
            <person name="Im W.T."/>
        </authorList>
    </citation>
    <scope>NUCLEOTIDE SEQUENCE [LARGE SCALE GENOMIC DNA]</scope>
    <source>
        <strain evidence="2 3">BS-11</strain>
    </source>
</reference>
<proteinExistence type="predicted"/>
<dbReference type="Proteomes" id="UP000321249">
    <property type="component" value="Unassembled WGS sequence"/>
</dbReference>
<dbReference type="SUPFAM" id="SSF51197">
    <property type="entry name" value="Clavaminate synthase-like"/>
    <property type="match status" value="1"/>
</dbReference>
<gene>
    <name evidence="2" type="ORF">FRZ32_00595</name>
</gene>
<evidence type="ECO:0000313" key="3">
    <source>
        <dbReference type="Proteomes" id="UP000321249"/>
    </source>
</evidence>
<accession>A0A5C6TQI9</accession>
<dbReference type="AlphaFoldDB" id="A0A5C6TQI9"/>
<sequence>MSVFGKADLARLRSFYPGQPGLLNHRLVGHELLTLEALVELGRQMPPASVEYNAGDLPIGVDPGAIGATGLSIEETIRGIEECGSWMVLKHVERVPAYAALLEAVLGEIAPVVEPATGEMLTHQGFIFISSPGAVTPFHMDPEHNILLQIRGRKTMNIFPGDASVVPDELHEAYHAGSHRNLPWRADFAALGVGFELAPGDAVHVPVKRPHWVRNGAEPSISFSITWRSHWSYQEADARGMNRLIRKWGLQPAAPAPFPRANAGKAYAYRAIRKARTLGRTA</sequence>
<dbReference type="EMBL" id="VOQQ01000001">
    <property type="protein sequence ID" value="TXC62281.1"/>
    <property type="molecule type" value="Genomic_DNA"/>
</dbReference>
<dbReference type="PROSITE" id="PS51184">
    <property type="entry name" value="JMJC"/>
    <property type="match status" value="1"/>
</dbReference>
<comment type="caution">
    <text evidence="2">The sequence shown here is derived from an EMBL/GenBank/DDBJ whole genome shotgun (WGS) entry which is preliminary data.</text>
</comment>
<name>A0A5C6TQI9_9SPHN</name>